<dbReference type="Pfam" id="PF07859">
    <property type="entry name" value="Abhydrolase_3"/>
    <property type="match status" value="1"/>
</dbReference>
<dbReference type="EMBL" id="JAVLET010000003">
    <property type="protein sequence ID" value="KAL0471310.1"/>
    <property type="molecule type" value="Genomic_DNA"/>
</dbReference>
<dbReference type="SUPFAM" id="SSF53474">
    <property type="entry name" value="alpha/beta-Hydrolases"/>
    <property type="match status" value="1"/>
</dbReference>
<evidence type="ECO:0000313" key="5">
    <source>
        <dbReference type="Proteomes" id="UP001451303"/>
    </source>
</evidence>
<dbReference type="Proteomes" id="UP001451303">
    <property type="component" value="Unassembled WGS sequence"/>
</dbReference>
<evidence type="ECO:0000259" key="3">
    <source>
        <dbReference type="Pfam" id="PF07859"/>
    </source>
</evidence>
<keyword evidence="5" id="KW-1185">Reference proteome</keyword>
<accession>A0ABR3DF55</accession>
<feature type="domain" description="Alpha/beta hydrolase fold-3" evidence="3">
    <location>
        <begin position="130"/>
        <end position="341"/>
    </location>
</feature>
<comment type="caution">
    <text evidence="4">The sequence shown here is derived from an EMBL/GenBank/DDBJ whole genome shotgun (WGS) entry which is preliminary data.</text>
</comment>
<evidence type="ECO:0000313" key="4">
    <source>
        <dbReference type="EMBL" id="KAL0471310.1"/>
    </source>
</evidence>
<sequence>MSNNSAFNFSPPGSQYPIFYPASTPNIGTIASIDPRIPTVGSRARDLHYSIRDFLSTHPLLELGGQEHFSVERRRHQDVFGLHALPKDKIHPIDDVEFTAIRGPHGTIPVRVLYPTSGKDNRNKGKAGALIYFHGGGYTVGSVDEFENGLRLVAEESGCQVYAVEYRLAPEFKYPVQLDEYSAVIDWVQGEGGKTRGVHPEKVVGGGDSAGGNMTAAICLRRMDEGRKPLAGQVLLYPEARLPFDTPAATENNSGLYLECNGIFGFASNYLPRSEDISPQDRYVSPGMQSVEDLRHQPPAAVFTSGYDPLRDVGCEYASRLSQAGVPTRWRHYDNLTHGWLQMTAWSEVAQQAVKDVAHEVKRLVFAAIDTHTLKSPQGQLPVDRLNVRDLTSANSQRGQSGDRPTTRAARTTRVTTPFKVNTFSKPRNRLLD</sequence>
<gene>
    <name evidence="4" type="ORF">QR685DRAFT_199876</name>
</gene>
<protein>
    <submittedName>
        <fullName evidence="4">Alpha/beta hydrolase</fullName>
    </submittedName>
</protein>
<dbReference type="InterPro" id="IPR050300">
    <property type="entry name" value="GDXG_lipolytic_enzyme"/>
</dbReference>
<evidence type="ECO:0000256" key="2">
    <source>
        <dbReference type="SAM" id="MobiDB-lite"/>
    </source>
</evidence>
<reference evidence="4 5" key="1">
    <citation type="submission" date="2023-09" db="EMBL/GenBank/DDBJ databases">
        <title>Multi-omics analysis of a traditional fermented food reveals byproduct-associated fungal strains for waste-to-food upcycling.</title>
        <authorList>
            <consortium name="Lawrence Berkeley National Laboratory"/>
            <person name="Rekdal V.M."/>
            <person name="Villalobos-Escobedo J.M."/>
            <person name="Rodriguez-Valeron N."/>
            <person name="Garcia M.O."/>
            <person name="Vasquez D.P."/>
            <person name="Damayanti I."/>
            <person name="Sorensen P.M."/>
            <person name="Baidoo E.E."/>
            <person name="De Carvalho A.C."/>
            <person name="Riley R."/>
            <person name="Lipzen A."/>
            <person name="He G."/>
            <person name="Yan M."/>
            <person name="Haridas S."/>
            <person name="Daum C."/>
            <person name="Yoshinaga Y."/>
            <person name="Ng V."/>
            <person name="Grigoriev I.V."/>
            <person name="Munk R."/>
            <person name="Nuraida L."/>
            <person name="Wijaya C.H."/>
            <person name="Morales P.-C."/>
            <person name="Keasling J.D."/>
        </authorList>
    </citation>
    <scope>NUCLEOTIDE SEQUENCE [LARGE SCALE GENOMIC DNA]</scope>
    <source>
        <strain evidence="4 5">FGSC 2613</strain>
    </source>
</reference>
<feature type="compositionally biased region" description="Low complexity" evidence="2">
    <location>
        <begin position="407"/>
        <end position="416"/>
    </location>
</feature>
<dbReference type="Gene3D" id="3.40.50.1820">
    <property type="entry name" value="alpha/beta hydrolase"/>
    <property type="match status" value="1"/>
</dbReference>
<dbReference type="PANTHER" id="PTHR48081">
    <property type="entry name" value="AB HYDROLASE SUPERFAMILY PROTEIN C4A8.06C"/>
    <property type="match status" value="1"/>
</dbReference>
<dbReference type="PANTHER" id="PTHR48081:SF8">
    <property type="entry name" value="ALPHA_BETA HYDROLASE FOLD-3 DOMAIN-CONTAINING PROTEIN-RELATED"/>
    <property type="match status" value="1"/>
</dbReference>
<dbReference type="InterPro" id="IPR013094">
    <property type="entry name" value="AB_hydrolase_3"/>
</dbReference>
<dbReference type="InterPro" id="IPR029058">
    <property type="entry name" value="AB_hydrolase_fold"/>
</dbReference>
<name>A0ABR3DF55_NEUIN</name>
<dbReference type="GO" id="GO:0016787">
    <property type="term" value="F:hydrolase activity"/>
    <property type="evidence" value="ECO:0007669"/>
    <property type="project" value="UniProtKB-KW"/>
</dbReference>
<feature type="region of interest" description="Disordered" evidence="2">
    <location>
        <begin position="392"/>
        <end position="416"/>
    </location>
</feature>
<proteinExistence type="predicted"/>
<organism evidence="4 5">
    <name type="scientific">Neurospora intermedia</name>
    <dbReference type="NCBI Taxonomy" id="5142"/>
    <lineage>
        <taxon>Eukaryota</taxon>
        <taxon>Fungi</taxon>
        <taxon>Dikarya</taxon>
        <taxon>Ascomycota</taxon>
        <taxon>Pezizomycotina</taxon>
        <taxon>Sordariomycetes</taxon>
        <taxon>Sordariomycetidae</taxon>
        <taxon>Sordariales</taxon>
        <taxon>Sordariaceae</taxon>
        <taxon>Neurospora</taxon>
    </lineage>
</organism>
<keyword evidence="1 4" id="KW-0378">Hydrolase</keyword>
<evidence type="ECO:0000256" key="1">
    <source>
        <dbReference type="ARBA" id="ARBA00022801"/>
    </source>
</evidence>